<feature type="domain" description="Bifunctional inhibitor/plant lipid transfer protein/seed storage helical" evidence="3">
    <location>
        <begin position="30"/>
        <end position="117"/>
    </location>
</feature>
<dbReference type="AlphaFoldDB" id="A0AAW1GUL3"/>
<dbReference type="Proteomes" id="UP001443914">
    <property type="component" value="Unassembled WGS sequence"/>
</dbReference>
<dbReference type="PROSITE" id="PS00597">
    <property type="entry name" value="PLANT_LTP"/>
    <property type="match status" value="1"/>
</dbReference>
<dbReference type="SMART" id="SM00499">
    <property type="entry name" value="AAI"/>
    <property type="match status" value="1"/>
</dbReference>
<dbReference type="CDD" id="cd01960">
    <property type="entry name" value="nsLTP1"/>
    <property type="match status" value="1"/>
</dbReference>
<evidence type="ECO:0000256" key="2">
    <source>
        <dbReference type="RuleBase" id="RU000628"/>
    </source>
</evidence>
<evidence type="ECO:0000256" key="1">
    <source>
        <dbReference type="ARBA" id="ARBA00009748"/>
    </source>
</evidence>
<reference evidence="4" key="1">
    <citation type="submission" date="2024-03" db="EMBL/GenBank/DDBJ databases">
        <title>WGS assembly of Saponaria officinalis var. Norfolk2.</title>
        <authorList>
            <person name="Jenkins J."/>
            <person name="Shu S."/>
            <person name="Grimwood J."/>
            <person name="Barry K."/>
            <person name="Goodstein D."/>
            <person name="Schmutz J."/>
            <person name="Leebens-Mack J."/>
            <person name="Osbourn A."/>
        </authorList>
    </citation>
    <scope>NUCLEOTIDE SEQUENCE [LARGE SCALE GENOMIC DNA]</scope>
    <source>
        <strain evidence="4">JIC</strain>
    </source>
</reference>
<dbReference type="GO" id="GO:0008289">
    <property type="term" value="F:lipid binding"/>
    <property type="evidence" value="ECO:0007669"/>
    <property type="project" value="UniProtKB-KW"/>
</dbReference>
<evidence type="ECO:0000259" key="3">
    <source>
        <dbReference type="SMART" id="SM00499"/>
    </source>
</evidence>
<proteinExistence type="inferred from homology"/>
<protein>
    <recommendedName>
        <fullName evidence="2">Non-specific lipid-transfer protein</fullName>
    </recommendedName>
</protein>
<keyword evidence="2" id="KW-0446">Lipid-binding</keyword>
<comment type="function">
    <text evidence="2">Plant non-specific lipid-transfer proteins transfer phospholipids as well as galactolipids across membranes. May play a role in wax or cutin deposition in the cell walls of expanding epidermal cells and certain secretory tissues.</text>
</comment>
<dbReference type="EMBL" id="JBDFQZ010000013">
    <property type="protein sequence ID" value="KAK9668401.1"/>
    <property type="molecule type" value="Genomic_DNA"/>
</dbReference>
<dbReference type="PRINTS" id="PR00382">
    <property type="entry name" value="LIPIDTRNSFER"/>
</dbReference>
<evidence type="ECO:0000313" key="4">
    <source>
        <dbReference type="EMBL" id="KAK9668401.1"/>
    </source>
</evidence>
<dbReference type="InterPro" id="IPR000528">
    <property type="entry name" value="Plant_nsLTP"/>
</dbReference>
<dbReference type="Pfam" id="PF00234">
    <property type="entry name" value="Tryp_alpha_amyl"/>
    <property type="match status" value="1"/>
</dbReference>
<comment type="similarity">
    <text evidence="1 2">Belongs to the plant LTP family.</text>
</comment>
<organism evidence="4 5">
    <name type="scientific">Saponaria officinalis</name>
    <name type="common">Common soapwort</name>
    <name type="synonym">Lychnis saponaria</name>
    <dbReference type="NCBI Taxonomy" id="3572"/>
    <lineage>
        <taxon>Eukaryota</taxon>
        <taxon>Viridiplantae</taxon>
        <taxon>Streptophyta</taxon>
        <taxon>Embryophyta</taxon>
        <taxon>Tracheophyta</taxon>
        <taxon>Spermatophyta</taxon>
        <taxon>Magnoliopsida</taxon>
        <taxon>eudicotyledons</taxon>
        <taxon>Gunneridae</taxon>
        <taxon>Pentapetalae</taxon>
        <taxon>Caryophyllales</taxon>
        <taxon>Caryophyllaceae</taxon>
        <taxon>Caryophylleae</taxon>
        <taxon>Saponaria</taxon>
    </lineage>
</organism>
<evidence type="ECO:0000313" key="5">
    <source>
        <dbReference type="Proteomes" id="UP001443914"/>
    </source>
</evidence>
<sequence length="121" mass="13187">MSHHPIIYLAIIISLTSNNLRTIKCQSVSCDVVVQELSPCLSYLDEQAISPTQHCCQGVKVIWSNYGKSKGKRQAVCQCLESMLPYVGAIDGSLVTALPKQCGLSIKLPRVTNSFNCSQVS</sequence>
<name>A0AAW1GUL3_SAPOF</name>
<keyword evidence="5" id="KW-1185">Reference proteome</keyword>
<keyword evidence="2" id="KW-0813">Transport</keyword>
<comment type="caution">
    <text evidence="4">The sequence shown here is derived from an EMBL/GenBank/DDBJ whole genome shotgun (WGS) entry which is preliminary data.</text>
</comment>
<dbReference type="InterPro" id="IPR036312">
    <property type="entry name" value="Bifun_inhib/LTP/seed_sf"/>
</dbReference>
<dbReference type="Gene3D" id="1.10.110.10">
    <property type="entry name" value="Plant lipid-transfer and hydrophobic proteins"/>
    <property type="match status" value="1"/>
</dbReference>
<dbReference type="GO" id="GO:0006869">
    <property type="term" value="P:lipid transport"/>
    <property type="evidence" value="ECO:0007669"/>
    <property type="project" value="InterPro"/>
</dbReference>
<accession>A0AAW1GUL3</accession>
<dbReference type="InterPro" id="IPR016140">
    <property type="entry name" value="Bifunc_inhib/LTP/seed_store"/>
</dbReference>
<gene>
    <name evidence="4" type="ORF">RND81_13G057700</name>
</gene>
<dbReference type="PANTHER" id="PTHR33076">
    <property type="entry name" value="NON-SPECIFIC LIPID-TRANSFER PROTEIN 2-RELATED"/>
    <property type="match status" value="1"/>
</dbReference>
<dbReference type="SUPFAM" id="SSF47699">
    <property type="entry name" value="Bifunctional inhibitor/lipid-transfer protein/seed storage 2S albumin"/>
    <property type="match status" value="1"/>
</dbReference>